<organism evidence="2 3">
    <name type="scientific">Rhodococcus gannanensis</name>
    <dbReference type="NCBI Taxonomy" id="1960308"/>
    <lineage>
        <taxon>Bacteria</taxon>
        <taxon>Bacillati</taxon>
        <taxon>Actinomycetota</taxon>
        <taxon>Actinomycetes</taxon>
        <taxon>Mycobacteriales</taxon>
        <taxon>Nocardiaceae</taxon>
        <taxon>Rhodococcus</taxon>
    </lineage>
</organism>
<evidence type="ECO:0000256" key="1">
    <source>
        <dbReference type="SAM" id="MobiDB-lite"/>
    </source>
</evidence>
<sequence length="63" mass="6693">MTALQASGVAGMRAGEIGRRIDVTNRAARETVDQAESLGYGARQPDPSDARGFRWDAQAWSGG</sequence>
<reference evidence="3" key="1">
    <citation type="journal article" date="2019" name="Int. J. Syst. Evol. Microbiol.">
        <title>The Global Catalogue of Microorganisms (GCM) 10K type strain sequencing project: providing services to taxonomists for standard genome sequencing and annotation.</title>
        <authorList>
            <consortium name="The Broad Institute Genomics Platform"/>
            <consortium name="The Broad Institute Genome Sequencing Center for Infectious Disease"/>
            <person name="Wu L."/>
            <person name="Ma J."/>
        </authorList>
    </citation>
    <scope>NUCLEOTIDE SEQUENCE [LARGE SCALE GENOMIC DNA]</scope>
    <source>
        <strain evidence="3">DT72</strain>
    </source>
</reference>
<protein>
    <recommendedName>
        <fullName evidence="4">HTH lacI-type domain-containing protein</fullName>
    </recommendedName>
</protein>
<dbReference type="RefSeq" id="WP_378484585.1">
    <property type="nucleotide sequence ID" value="NZ_JBHUFB010000009.1"/>
</dbReference>
<dbReference type="Gene3D" id="1.10.10.10">
    <property type="entry name" value="Winged helix-like DNA-binding domain superfamily/Winged helix DNA-binding domain"/>
    <property type="match status" value="1"/>
</dbReference>
<feature type="region of interest" description="Disordered" evidence="1">
    <location>
        <begin position="34"/>
        <end position="63"/>
    </location>
</feature>
<accession>A0ABW4P0R8</accession>
<gene>
    <name evidence="2" type="ORF">ACFSJG_07555</name>
</gene>
<comment type="caution">
    <text evidence="2">The sequence shown here is derived from an EMBL/GenBank/DDBJ whole genome shotgun (WGS) entry which is preliminary data.</text>
</comment>
<dbReference type="InterPro" id="IPR036388">
    <property type="entry name" value="WH-like_DNA-bd_sf"/>
</dbReference>
<name>A0ABW4P0R8_9NOCA</name>
<dbReference type="EMBL" id="JBHUFB010000009">
    <property type="protein sequence ID" value="MFD1812063.1"/>
    <property type="molecule type" value="Genomic_DNA"/>
</dbReference>
<proteinExistence type="predicted"/>
<keyword evidence="3" id="KW-1185">Reference proteome</keyword>
<evidence type="ECO:0000313" key="2">
    <source>
        <dbReference type="EMBL" id="MFD1812063.1"/>
    </source>
</evidence>
<dbReference type="Proteomes" id="UP001597286">
    <property type="component" value="Unassembled WGS sequence"/>
</dbReference>
<evidence type="ECO:0008006" key="4">
    <source>
        <dbReference type="Google" id="ProtNLM"/>
    </source>
</evidence>
<evidence type="ECO:0000313" key="3">
    <source>
        <dbReference type="Proteomes" id="UP001597286"/>
    </source>
</evidence>